<dbReference type="EMBL" id="JBFXLR010000012">
    <property type="protein sequence ID" value="KAL2854000.1"/>
    <property type="molecule type" value="Genomic_DNA"/>
</dbReference>
<dbReference type="GeneID" id="98162848"/>
<keyword evidence="2" id="KW-1185">Reference proteome</keyword>
<dbReference type="Proteomes" id="UP001610444">
    <property type="component" value="Unassembled WGS sequence"/>
</dbReference>
<dbReference type="RefSeq" id="XP_070901165.1">
    <property type="nucleotide sequence ID" value="XM_071047684.1"/>
</dbReference>
<accession>A0ABR4KNZ8</accession>
<proteinExistence type="predicted"/>
<protein>
    <recommendedName>
        <fullName evidence="3">Geranylgeranyl pyrophosphate synthetase</fullName>
    </recommendedName>
</protein>
<dbReference type="PANTHER" id="PTHR35179">
    <property type="entry name" value="PROTEIN CBG02620"/>
    <property type="match status" value="1"/>
</dbReference>
<reference evidence="1 2" key="1">
    <citation type="submission" date="2024-07" db="EMBL/GenBank/DDBJ databases">
        <title>Section-level genome sequencing and comparative genomics of Aspergillus sections Usti and Cavernicolus.</title>
        <authorList>
            <consortium name="Lawrence Berkeley National Laboratory"/>
            <person name="Nybo J.L."/>
            <person name="Vesth T.C."/>
            <person name="Theobald S."/>
            <person name="Frisvad J.C."/>
            <person name="Larsen T.O."/>
            <person name="Kjaerboelling I."/>
            <person name="Rothschild-Mancinelli K."/>
            <person name="Lyhne E.K."/>
            <person name="Kogle M.E."/>
            <person name="Barry K."/>
            <person name="Clum A."/>
            <person name="Na H."/>
            <person name="Ledsgaard L."/>
            <person name="Lin J."/>
            <person name="Lipzen A."/>
            <person name="Kuo A."/>
            <person name="Riley R."/>
            <person name="Mondo S."/>
            <person name="LaButti K."/>
            <person name="Haridas S."/>
            <person name="Pangalinan J."/>
            <person name="Salamov A.A."/>
            <person name="Simmons B.A."/>
            <person name="Magnuson J.K."/>
            <person name="Chen J."/>
            <person name="Drula E."/>
            <person name="Henrissat B."/>
            <person name="Wiebenga A."/>
            <person name="Lubbers R.J."/>
            <person name="Gomes A.C."/>
            <person name="Macurrencykelacurrency M.R."/>
            <person name="Stajich J."/>
            <person name="Grigoriev I.V."/>
            <person name="Mortensen U.H."/>
            <person name="De vries R.P."/>
            <person name="Baker S.E."/>
            <person name="Andersen M.R."/>
        </authorList>
    </citation>
    <scope>NUCLEOTIDE SEQUENCE [LARGE SCALE GENOMIC DNA]</scope>
    <source>
        <strain evidence="1 2">CBS 756.74</strain>
    </source>
</reference>
<sequence length="373" mass="41777">MAQIEIAEISRPDKGDSLASVSISGVESLSSYSWIETPTPKIAVPGSPALWTPPLGHYHQIKKDSGLVYIAQNAARHPDSPLEPLLRALYIAHPSFNIHTVDLVTDRNNVRKLLSFVNPSLEQNKREPFTIEVEVTKDTAIFSRSETAVYRFIGPKESMGYGHEFEKAYTTEIVDNGASHRRIITYDLGGMKLLVSYETGGYIWDPAQDDDETSSLTEPQSPLLSKPSFAASDKSALMIKEEGQVVALDSILEIKTRTAKRLIPLAEVIPQMWVSQTPNLVRAYHKHGLFTCPNVENITEKVKEWEKAHRADIKRLVTLIKNIISVVKENGGKAVVRYDCQSDKLVVWKNDTGKKLLPDDLYARFEKDEAHLV</sequence>
<evidence type="ECO:0000313" key="1">
    <source>
        <dbReference type="EMBL" id="KAL2854000.1"/>
    </source>
</evidence>
<comment type="caution">
    <text evidence="1">The sequence shown here is derived from an EMBL/GenBank/DDBJ whole genome shotgun (WGS) entry which is preliminary data.</text>
</comment>
<organism evidence="1 2">
    <name type="scientific">Aspergillus pseudodeflectus</name>
    <dbReference type="NCBI Taxonomy" id="176178"/>
    <lineage>
        <taxon>Eukaryota</taxon>
        <taxon>Fungi</taxon>
        <taxon>Dikarya</taxon>
        <taxon>Ascomycota</taxon>
        <taxon>Pezizomycotina</taxon>
        <taxon>Eurotiomycetes</taxon>
        <taxon>Eurotiomycetidae</taxon>
        <taxon>Eurotiales</taxon>
        <taxon>Aspergillaceae</taxon>
        <taxon>Aspergillus</taxon>
        <taxon>Aspergillus subgen. Nidulantes</taxon>
    </lineage>
</organism>
<name>A0ABR4KNZ8_9EURO</name>
<evidence type="ECO:0008006" key="3">
    <source>
        <dbReference type="Google" id="ProtNLM"/>
    </source>
</evidence>
<dbReference type="PANTHER" id="PTHR35179:SF2">
    <property type="entry name" value="START DOMAIN-CONTAINING PROTEIN"/>
    <property type="match status" value="1"/>
</dbReference>
<evidence type="ECO:0000313" key="2">
    <source>
        <dbReference type="Proteomes" id="UP001610444"/>
    </source>
</evidence>
<gene>
    <name evidence="1" type="ORF">BJX68DRAFT_274573</name>
</gene>